<name>A0A915BGT6_PARUN</name>
<dbReference type="PROSITE" id="PS00411">
    <property type="entry name" value="KINESIN_MOTOR_1"/>
    <property type="match status" value="1"/>
</dbReference>
<evidence type="ECO:0000256" key="6">
    <source>
        <dbReference type="ARBA" id="ARBA00023054"/>
    </source>
</evidence>
<dbReference type="Pfam" id="PF00498">
    <property type="entry name" value="FHA"/>
    <property type="match status" value="1"/>
</dbReference>
<dbReference type="SMART" id="SM00129">
    <property type="entry name" value="KISc"/>
    <property type="match status" value="1"/>
</dbReference>
<dbReference type="Gene3D" id="6.10.250.2520">
    <property type="match status" value="1"/>
</dbReference>
<feature type="coiled-coil region" evidence="10">
    <location>
        <begin position="684"/>
        <end position="711"/>
    </location>
</feature>
<dbReference type="Pfam" id="PF16183">
    <property type="entry name" value="Kinesin_assoc"/>
    <property type="match status" value="1"/>
</dbReference>
<dbReference type="PANTHER" id="PTHR47117">
    <property type="entry name" value="STAR-RELATED LIPID TRANSFER PROTEIN 9"/>
    <property type="match status" value="1"/>
</dbReference>
<evidence type="ECO:0000259" key="12">
    <source>
        <dbReference type="PROSITE" id="PS50067"/>
    </source>
</evidence>
<dbReference type="InterPro" id="IPR001752">
    <property type="entry name" value="Kinesin_motor_dom"/>
</dbReference>
<evidence type="ECO:0000256" key="7">
    <source>
        <dbReference type="ARBA" id="ARBA00023175"/>
    </source>
</evidence>
<feature type="binding site" evidence="9">
    <location>
        <begin position="97"/>
        <end position="104"/>
    </location>
    <ligand>
        <name>ATP</name>
        <dbReference type="ChEBI" id="CHEBI:30616"/>
    </ligand>
</feature>
<reference evidence="14" key="1">
    <citation type="submission" date="2022-11" db="UniProtKB">
        <authorList>
            <consortium name="WormBaseParasite"/>
        </authorList>
    </citation>
    <scope>IDENTIFICATION</scope>
</reference>
<keyword evidence="7 9" id="KW-0505">Motor protein</keyword>
<evidence type="ECO:0000313" key="13">
    <source>
        <dbReference type="Proteomes" id="UP000887569"/>
    </source>
</evidence>
<keyword evidence="8" id="KW-0206">Cytoskeleton</keyword>
<dbReference type="Pfam" id="PF12473">
    <property type="entry name" value="DUF3694"/>
    <property type="match status" value="2"/>
</dbReference>
<feature type="region of interest" description="Disordered" evidence="11">
    <location>
        <begin position="1467"/>
        <end position="1487"/>
    </location>
</feature>
<dbReference type="SUPFAM" id="SSF49879">
    <property type="entry name" value="SMAD/FHA domain"/>
    <property type="match status" value="1"/>
</dbReference>
<proteinExistence type="inferred from homology"/>
<keyword evidence="6 10" id="KW-0175">Coiled coil</keyword>
<feature type="coiled-coil region" evidence="10">
    <location>
        <begin position="363"/>
        <end position="407"/>
    </location>
</feature>
<dbReference type="InterPro" id="IPR032405">
    <property type="entry name" value="Kinesin_assoc"/>
</dbReference>
<dbReference type="GO" id="GO:0005524">
    <property type="term" value="F:ATP binding"/>
    <property type="evidence" value="ECO:0007669"/>
    <property type="project" value="UniProtKB-UniRule"/>
</dbReference>
<evidence type="ECO:0000256" key="4">
    <source>
        <dbReference type="ARBA" id="ARBA00022741"/>
    </source>
</evidence>
<evidence type="ECO:0000256" key="5">
    <source>
        <dbReference type="ARBA" id="ARBA00022840"/>
    </source>
</evidence>
<protein>
    <submittedName>
        <fullName evidence="14">Kinesin-like protein unc-104</fullName>
    </submittedName>
</protein>
<feature type="region of interest" description="Disordered" evidence="11">
    <location>
        <begin position="785"/>
        <end position="816"/>
    </location>
</feature>
<dbReference type="Proteomes" id="UP000887569">
    <property type="component" value="Unplaced"/>
</dbReference>
<keyword evidence="2" id="KW-0963">Cytoplasm</keyword>
<dbReference type="Pfam" id="PF12423">
    <property type="entry name" value="KIF1B"/>
    <property type="match status" value="1"/>
</dbReference>
<dbReference type="PROSITE" id="PS50067">
    <property type="entry name" value="KINESIN_MOTOR_2"/>
    <property type="match status" value="1"/>
</dbReference>
<evidence type="ECO:0000256" key="11">
    <source>
        <dbReference type="SAM" id="MobiDB-lite"/>
    </source>
</evidence>
<feature type="compositionally biased region" description="Polar residues" evidence="11">
    <location>
        <begin position="1553"/>
        <end position="1582"/>
    </location>
</feature>
<evidence type="ECO:0000256" key="8">
    <source>
        <dbReference type="ARBA" id="ARBA00023212"/>
    </source>
</evidence>
<dbReference type="InterPro" id="IPR027417">
    <property type="entry name" value="P-loop_NTPase"/>
</dbReference>
<comment type="similarity">
    <text evidence="9">Belongs to the TRAFAC class myosin-kinesin ATPase superfamily. Kinesin family.</text>
</comment>
<dbReference type="GO" id="GO:0003777">
    <property type="term" value="F:microtubule motor activity"/>
    <property type="evidence" value="ECO:0007669"/>
    <property type="project" value="InterPro"/>
</dbReference>
<keyword evidence="3" id="KW-0493">Microtubule</keyword>
<dbReference type="GO" id="GO:0007018">
    <property type="term" value="P:microtubule-based movement"/>
    <property type="evidence" value="ECO:0007669"/>
    <property type="project" value="InterPro"/>
</dbReference>
<dbReference type="InterPro" id="IPR019821">
    <property type="entry name" value="Kinesin_motor_CS"/>
</dbReference>
<evidence type="ECO:0000256" key="1">
    <source>
        <dbReference type="ARBA" id="ARBA00004245"/>
    </source>
</evidence>
<comment type="subcellular location">
    <subcellularLocation>
        <location evidence="1">Cytoplasm</location>
        <location evidence="1">Cytoskeleton</location>
    </subcellularLocation>
</comment>
<feature type="domain" description="Kinesin motor" evidence="12">
    <location>
        <begin position="7"/>
        <end position="348"/>
    </location>
</feature>
<feature type="region of interest" description="Disordered" evidence="11">
    <location>
        <begin position="1549"/>
        <end position="1598"/>
    </location>
</feature>
<keyword evidence="13" id="KW-1185">Reference proteome</keyword>
<accession>A0A915BGT6</accession>
<keyword evidence="4 9" id="KW-0547">Nucleotide-binding</keyword>
<evidence type="ECO:0000256" key="9">
    <source>
        <dbReference type="PROSITE-ProRule" id="PRU00283"/>
    </source>
</evidence>
<evidence type="ECO:0000313" key="14">
    <source>
        <dbReference type="WBParaSite" id="PgR039_g090_t06"/>
    </source>
</evidence>
<organism evidence="13 14">
    <name type="scientific">Parascaris univalens</name>
    <name type="common">Nematode worm</name>
    <dbReference type="NCBI Taxonomy" id="6257"/>
    <lineage>
        <taxon>Eukaryota</taxon>
        <taxon>Metazoa</taxon>
        <taxon>Ecdysozoa</taxon>
        <taxon>Nematoda</taxon>
        <taxon>Chromadorea</taxon>
        <taxon>Rhabditida</taxon>
        <taxon>Spirurina</taxon>
        <taxon>Ascaridomorpha</taxon>
        <taxon>Ascaridoidea</taxon>
        <taxon>Ascarididae</taxon>
        <taxon>Parascaris</taxon>
    </lineage>
</organism>
<dbReference type="GO" id="GO:0005874">
    <property type="term" value="C:microtubule"/>
    <property type="evidence" value="ECO:0007669"/>
    <property type="project" value="UniProtKB-KW"/>
</dbReference>
<dbReference type="PRINTS" id="PR00380">
    <property type="entry name" value="KINESINHEAVY"/>
</dbReference>
<dbReference type="Gene3D" id="3.40.850.10">
    <property type="entry name" value="Kinesin motor domain"/>
    <property type="match status" value="1"/>
</dbReference>
<dbReference type="GO" id="GO:0008017">
    <property type="term" value="F:microtubule binding"/>
    <property type="evidence" value="ECO:0007669"/>
    <property type="project" value="InterPro"/>
</dbReference>
<keyword evidence="5 9" id="KW-0067">ATP-binding</keyword>
<dbReference type="InterPro" id="IPR022140">
    <property type="entry name" value="Kinesin-like_KIF1-typ"/>
</dbReference>
<dbReference type="InterPro" id="IPR022164">
    <property type="entry name" value="Kinesin-like"/>
</dbReference>
<dbReference type="Pfam" id="PF00225">
    <property type="entry name" value="Kinesin"/>
    <property type="match status" value="1"/>
</dbReference>
<evidence type="ECO:0000256" key="10">
    <source>
        <dbReference type="SAM" id="Coils"/>
    </source>
</evidence>
<dbReference type="InterPro" id="IPR036961">
    <property type="entry name" value="Kinesin_motor_dom_sf"/>
</dbReference>
<dbReference type="WBParaSite" id="PgR039_g090_t06">
    <property type="protein sequence ID" value="PgR039_g090_t06"/>
    <property type="gene ID" value="PgR039_g090"/>
</dbReference>
<dbReference type="SUPFAM" id="SSF52540">
    <property type="entry name" value="P-loop containing nucleoside triphosphate hydrolases"/>
    <property type="match status" value="1"/>
</dbReference>
<evidence type="ECO:0000256" key="3">
    <source>
        <dbReference type="ARBA" id="ARBA00022701"/>
    </source>
</evidence>
<dbReference type="InterPro" id="IPR008984">
    <property type="entry name" value="SMAD_FHA_dom_sf"/>
</dbReference>
<sequence length="1639" mass="183090">MGENDEKIKVAVRVRPFNKREVDLKTKCVVSMSGSQTTLIHPTNEKQPRTFAFDHCFYSTDSNDPSYADQDEVFKHIGSGVLNNAFCGYNACIFAYGQTGSGKSYSMMGTKESPGIIPRLCNAIFERIEEATCETLAFKVEVSYMEIYNERVRDLLDPKKSTKNLKVREHKILGPMVDGLSVLAVSSFEQIASLIEEGNKSRTVAATNMNAESSRSHAVFNIRLTQALTDLENGFTGEKMSKISLVDLAGSERAQKSGAVGKRLEEGGNINKSLTTLGMVISALAERSHSQSTKQKFVPYRDSVLTWLLKDNLGGNSRTIMVATISPSADNYEETLSTLRYADRAKKIVNHAVVNEDPNAKVIRELREEVEQLRAQISQTVKEHNETEELRERLAESERLVELMNKSWDERLKDTDAIYRERQKDLAEIGISVAGSGIKVEKDRFYLVNLNADPSLNELLVYYINQRAVIGCPDQGTSAPEAPDERVDIVLQGLGVHHKHALLQIVKEEDGQQRMYVEQIDERARICVNGHAISQRTPLRNGYRLLIGNNHFFRVNCPKEAIDMNASIMEESTAMLFDYDDAWHEVNSDMNSNPISTAVDQYMEQITKKHEEEKQAALEQQYEAFERYIQGLTQSYTPSTPMTPGAGFLTPIGTPGSQFPTIGFPLNPKASMRSKFFNWAQRREEMFKENLARLKNDIVRANALAREANMIAAELSHSRRQVSYDVTLQIPAANLRPSKIKAGTFVCEPVIVVKRAGIAGYQLWSTAQLENKLIDMREMYNDRINGFAPENESPDEETNPAHHPSSDDHSSVDSDSFFESQENHSLIGVANVFLEVLFHDMRLDYQVPIISQQGEVSGRLHVEVYRIVDADSDMGMNSLDAFDSPRITDLQTIGASFLGKTIKCRVRIKKASNLPTSLSHFVFCQYSFFNISETFVVAPTFDPNSVPSDQVHAPHSSNFQFEHEKDFLVVVTEEFLEYVQEDALSIEVWGHRSNGYGNDIAPSSALDGVVDVEQKYKSLQERWAEVTRRIELQVDIKEMNDNGQYTSVEVHPSSDILCGGIYQLKQGQQRRIVVRVKPVADRGNLPLAFEHISSVSIGCICSRNPAVQKPLDSYQEEDLDRIREQWTKALANRQNYLERQIHSLSSKGVNKSANESEREQSLINQWVALTEERNAVSVPAANSDIPGAPADWDPPPGVERHVPVLFLDLNADDMTEEIPSEDGSVRVAGMHAILPKEHCGRMIMLPILEQDTVDMGRMRFELSATCSWDSSIHDHPALNKPSGGNEQIYAILKVAVRVLHPCQIDIIIRKRICMHIYKKASLTERLMKKIVGTDAICGTSVYYDVVAHVPKSSLDVEDRATLAMMAARPSQSIDEDTSANGDSQKDNKQSYIEVYTKSIQVVESMLKLDRLRQEVAINSMLNKQERLNRLNHFGAPTQGYRMKRAVSLPNTNSNSLQPLMNTAYRSLAPSSDTTDARRSLEMSTSSSGASSMVTSLVSPVVESTKLSGIDEEQHCNGRLMDIARPHAYGFQRRLNEMIKDQAATIDRNGNAALGSTSSDNQTPSDTTSGIELSHKMTSSLASDSGCMMESGSSIGTTDEEHKDLSMEDVTAFNNNDLVTKLESKLVRRAGALDLNISAL</sequence>
<dbReference type="CDD" id="cd01365">
    <property type="entry name" value="KISc_KIF1A_KIF1B"/>
    <property type="match status" value="1"/>
</dbReference>
<dbReference type="FunFam" id="3.40.850.10:FF:000139">
    <property type="entry name" value="Kinesin-like protein"/>
    <property type="match status" value="1"/>
</dbReference>
<dbReference type="Gene3D" id="2.60.200.20">
    <property type="match status" value="1"/>
</dbReference>
<dbReference type="InterPro" id="IPR000253">
    <property type="entry name" value="FHA_dom"/>
</dbReference>
<evidence type="ECO:0000256" key="2">
    <source>
        <dbReference type="ARBA" id="ARBA00022490"/>
    </source>
</evidence>